<sequence>MNINMGRGKQKMELIADEKSRRTTFQKRKKGLMKKAYEFSTLCDVDVCIIIYGPSKQEDEVHTWPTDPNEVKRIVGKYYSITKSKPAYNVVNVFDIMSDRKRRIDADISKLRKAFYAAKYPTWHQSLDYFSNYELDLLLNRMNPNIEALDRYTVDKTHRVKLNIRNVVVVVDLVGRSMRAGQISNFVLKRSLNQSPFMVS</sequence>
<dbReference type="Pfam" id="PF00319">
    <property type="entry name" value="SRF-TF"/>
    <property type="match status" value="1"/>
</dbReference>
<dbReference type="EMBL" id="PP400880">
    <property type="protein sequence ID" value="XBP28240.1"/>
    <property type="molecule type" value="mRNA"/>
</dbReference>
<feature type="domain" description="MADS-box" evidence="6">
    <location>
        <begin position="5"/>
        <end position="55"/>
    </location>
</feature>
<evidence type="ECO:0000256" key="5">
    <source>
        <dbReference type="ARBA" id="ARBA00023242"/>
    </source>
</evidence>
<evidence type="ECO:0000259" key="6">
    <source>
        <dbReference type="PROSITE" id="PS50066"/>
    </source>
</evidence>
<comment type="subcellular location">
    <subcellularLocation>
        <location evidence="1">Nucleus</location>
    </subcellularLocation>
</comment>
<dbReference type="SUPFAM" id="SSF55455">
    <property type="entry name" value="SRF-like"/>
    <property type="match status" value="1"/>
</dbReference>
<dbReference type="PANTHER" id="PTHR11945:SF534">
    <property type="entry name" value="MYOCYTE-SPECIFIC ENHANCER FACTOR 2"/>
    <property type="match status" value="1"/>
</dbReference>
<organism evidence="7">
    <name type="scientific">Hippophae rhamnoides</name>
    <name type="common">sea-buckthorn</name>
    <dbReference type="NCBI Taxonomy" id="193516"/>
    <lineage>
        <taxon>Eukaryota</taxon>
        <taxon>Viridiplantae</taxon>
        <taxon>Streptophyta</taxon>
        <taxon>Embryophyta</taxon>
        <taxon>Tracheophyta</taxon>
        <taxon>Spermatophyta</taxon>
        <taxon>Magnoliopsida</taxon>
        <taxon>eudicotyledons</taxon>
        <taxon>Gunneridae</taxon>
        <taxon>Pentapetalae</taxon>
        <taxon>rosids</taxon>
        <taxon>fabids</taxon>
        <taxon>Rosales</taxon>
        <taxon>Elaeagnaceae</taxon>
        <taxon>Hippophae</taxon>
    </lineage>
</organism>
<dbReference type="Gene3D" id="3.40.1810.10">
    <property type="entry name" value="Transcription factor, MADS-box"/>
    <property type="match status" value="1"/>
</dbReference>
<reference evidence="7" key="2">
    <citation type="submission" date="2024-02" db="EMBL/GenBank/DDBJ databases">
        <authorList>
            <person name="Xu Y."/>
            <person name="Zhao J."/>
        </authorList>
    </citation>
    <scope>NUCLEOTIDE SEQUENCE</scope>
</reference>
<dbReference type="SMART" id="SM00432">
    <property type="entry name" value="MADS"/>
    <property type="match status" value="1"/>
</dbReference>
<evidence type="ECO:0000313" key="7">
    <source>
        <dbReference type="EMBL" id="XBP28240.1"/>
    </source>
</evidence>
<keyword evidence="3" id="KW-0238">DNA-binding</keyword>
<dbReference type="GO" id="GO:0000978">
    <property type="term" value="F:RNA polymerase II cis-regulatory region sequence-specific DNA binding"/>
    <property type="evidence" value="ECO:0007669"/>
    <property type="project" value="TreeGrafter"/>
</dbReference>
<dbReference type="PANTHER" id="PTHR11945">
    <property type="entry name" value="MADS BOX PROTEIN"/>
    <property type="match status" value="1"/>
</dbReference>
<evidence type="ECO:0000256" key="2">
    <source>
        <dbReference type="ARBA" id="ARBA00023015"/>
    </source>
</evidence>
<dbReference type="InterPro" id="IPR002100">
    <property type="entry name" value="TF_MADSbox"/>
</dbReference>
<keyword evidence="5" id="KW-0539">Nucleus</keyword>
<dbReference type="PROSITE" id="PS50066">
    <property type="entry name" value="MADS_BOX_2"/>
    <property type="match status" value="1"/>
</dbReference>
<dbReference type="InterPro" id="IPR036879">
    <property type="entry name" value="TF_MADSbox_sf"/>
</dbReference>
<evidence type="ECO:0000256" key="4">
    <source>
        <dbReference type="ARBA" id="ARBA00023163"/>
    </source>
</evidence>
<dbReference type="GO" id="GO:0045944">
    <property type="term" value="P:positive regulation of transcription by RNA polymerase II"/>
    <property type="evidence" value="ECO:0007669"/>
    <property type="project" value="InterPro"/>
</dbReference>
<keyword evidence="4" id="KW-0804">Transcription</keyword>
<dbReference type="PRINTS" id="PR00404">
    <property type="entry name" value="MADSDOMAIN"/>
</dbReference>
<evidence type="ECO:0000256" key="3">
    <source>
        <dbReference type="ARBA" id="ARBA00023125"/>
    </source>
</evidence>
<protein>
    <submittedName>
        <fullName evidence="7">MADS45</fullName>
    </submittedName>
</protein>
<dbReference type="AlphaFoldDB" id="A0AAU7LJG4"/>
<evidence type="ECO:0000256" key="1">
    <source>
        <dbReference type="ARBA" id="ARBA00004123"/>
    </source>
</evidence>
<proteinExistence type="evidence at transcript level"/>
<reference evidence="7" key="1">
    <citation type="journal article" date="2024" name="Front. Plant Sci.">
        <title>Genome-wide analysis of the MADS-box gene family of sea buckthorn (Hippophae rhamnoides ssp. sinensis) and their potential role in floral organ development.</title>
        <authorList>
            <person name="Zhao J."/>
            <person name="Xu Y."/>
            <person name="Zhang Z."/>
            <person name="Zhao M."/>
            <person name="Li K."/>
            <person name="Wang F."/>
            <person name="Sun K."/>
        </authorList>
    </citation>
    <scope>NUCLEOTIDE SEQUENCE</scope>
</reference>
<dbReference type="GO" id="GO:0005634">
    <property type="term" value="C:nucleus"/>
    <property type="evidence" value="ECO:0007669"/>
    <property type="project" value="UniProtKB-SubCell"/>
</dbReference>
<dbReference type="InterPro" id="IPR033897">
    <property type="entry name" value="SRF-like_MADS-box"/>
</dbReference>
<keyword evidence="2" id="KW-0805">Transcription regulation</keyword>
<dbReference type="CDD" id="cd00266">
    <property type="entry name" value="MADS_SRF_like"/>
    <property type="match status" value="1"/>
</dbReference>
<dbReference type="GO" id="GO:0046983">
    <property type="term" value="F:protein dimerization activity"/>
    <property type="evidence" value="ECO:0007669"/>
    <property type="project" value="InterPro"/>
</dbReference>
<name>A0AAU7LJG4_9ROSA</name>
<dbReference type="GO" id="GO:0000981">
    <property type="term" value="F:DNA-binding transcription factor activity, RNA polymerase II-specific"/>
    <property type="evidence" value="ECO:0007669"/>
    <property type="project" value="InterPro"/>
</dbReference>
<gene>
    <name evidence="7" type="primary">MADS45</name>
</gene>
<accession>A0AAU7LJG4</accession>